<dbReference type="VEuPathDB" id="FungiDB:FOXG_19965"/>
<reference evidence="1" key="1">
    <citation type="submission" date="2007-04" db="EMBL/GenBank/DDBJ databases">
        <authorList>
            <consortium name="The Broad Institute Genome Sequencing Platform"/>
            <person name="Birren B."/>
            <person name="Lander E."/>
            <person name="Galagan J."/>
            <person name="Nusbaum C."/>
            <person name="Devon K."/>
            <person name="Ma L.-J."/>
            <person name="Jaffe D."/>
            <person name="Butler J."/>
            <person name="Alvarez P."/>
            <person name="Gnerre S."/>
            <person name="Grabherr M."/>
            <person name="Kleber M."/>
            <person name="Mauceli E."/>
            <person name="Brockman W."/>
            <person name="MacCallum I.A."/>
            <person name="Young S."/>
            <person name="LaButti K."/>
            <person name="DeCaprio D."/>
            <person name="Crawford M."/>
            <person name="Koehrsen M."/>
            <person name="Engels R."/>
            <person name="Montgomery P."/>
            <person name="Pearson M."/>
            <person name="Howarth C."/>
            <person name="Larson L."/>
            <person name="White J."/>
            <person name="O'Leary S."/>
            <person name="Kodira C."/>
            <person name="Zeng Q."/>
            <person name="Yandava C."/>
            <person name="Alvarado L."/>
            <person name="Kistler C."/>
            <person name="Shim W.-B."/>
            <person name="Kang S."/>
            <person name="Woloshuk C."/>
        </authorList>
    </citation>
    <scope>NUCLEOTIDE SEQUENCE</scope>
    <source>
        <strain evidence="1">4287</strain>
    </source>
</reference>
<evidence type="ECO:0000313" key="1">
    <source>
        <dbReference type="EMBL" id="KNB07978.1"/>
    </source>
</evidence>
<organism evidence="1 2">
    <name type="scientific">Fusarium oxysporum f. sp. lycopersici (strain 4287 / CBS 123668 / FGSC 9935 / NRRL 34936)</name>
    <name type="common">Fusarium vascular wilt of tomato</name>
    <dbReference type="NCBI Taxonomy" id="426428"/>
    <lineage>
        <taxon>Eukaryota</taxon>
        <taxon>Fungi</taxon>
        <taxon>Dikarya</taxon>
        <taxon>Ascomycota</taxon>
        <taxon>Pezizomycotina</taxon>
        <taxon>Sordariomycetes</taxon>
        <taxon>Hypocreomycetidae</taxon>
        <taxon>Hypocreales</taxon>
        <taxon>Nectriaceae</taxon>
        <taxon>Fusarium</taxon>
        <taxon>Fusarium oxysporum species complex</taxon>
    </lineage>
</organism>
<name>A0A0J9VA15_FUSO4</name>
<accession>A0A0J9VA15</accession>
<dbReference type="AlphaFoldDB" id="A0A0J9VA15"/>
<dbReference type="KEGG" id="fox:FOXG_19965"/>
<dbReference type="Proteomes" id="UP000009097">
    <property type="component" value="Unassembled WGS sequence"/>
</dbReference>
<dbReference type="EMBL" id="DS231706">
    <property type="protein sequence ID" value="KNB07978.1"/>
    <property type="molecule type" value="Genomic_DNA"/>
</dbReference>
<proteinExistence type="predicted"/>
<evidence type="ECO:0000313" key="2">
    <source>
        <dbReference type="Proteomes" id="UP000009097"/>
    </source>
</evidence>
<sequence>MALPKNIKWTEKLDELRKVHSRLRDDLRKKEENLKLLDLLLDIQKMVFEETGKPIIRLK</sequence>
<reference evidence="1" key="2">
    <citation type="journal article" date="2010" name="Nature">
        <title>Comparative genomics reveals mobile pathogenicity chromosomes in Fusarium.</title>
        <authorList>
            <person name="Ma L.J."/>
            <person name="van der Does H.C."/>
            <person name="Borkovich K.A."/>
            <person name="Coleman J.J."/>
            <person name="Daboussi M.J."/>
            <person name="Di Pietro A."/>
            <person name="Dufresne M."/>
            <person name="Freitag M."/>
            <person name="Grabherr M."/>
            <person name="Henrissat B."/>
            <person name="Houterman P.M."/>
            <person name="Kang S."/>
            <person name="Shim W.B."/>
            <person name="Woloshuk C."/>
            <person name="Xie X."/>
            <person name="Xu J.R."/>
            <person name="Antoniw J."/>
            <person name="Baker S.E."/>
            <person name="Bluhm B.H."/>
            <person name="Breakspear A."/>
            <person name="Brown D.W."/>
            <person name="Butchko R.A."/>
            <person name="Chapman S."/>
            <person name="Coulson R."/>
            <person name="Coutinho P.M."/>
            <person name="Danchin E.G."/>
            <person name="Diener A."/>
            <person name="Gale L.R."/>
            <person name="Gardiner D.M."/>
            <person name="Goff S."/>
            <person name="Hammond-Kosack K.E."/>
            <person name="Hilburn K."/>
            <person name="Hua-Van A."/>
            <person name="Jonkers W."/>
            <person name="Kazan K."/>
            <person name="Kodira C.D."/>
            <person name="Koehrsen M."/>
            <person name="Kumar L."/>
            <person name="Lee Y.H."/>
            <person name="Li L."/>
            <person name="Manners J.M."/>
            <person name="Miranda-Saavedra D."/>
            <person name="Mukherjee M."/>
            <person name="Park G."/>
            <person name="Park J."/>
            <person name="Park S.Y."/>
            <person name="Proctor R.H."/>
            <person name="Regev A."/>
            <person name="Ruiz-Roldan M.C."/>
            <person name="Sain D."/>
            <person name="Sakthikumar S."/>
            <person name="Sykes S."/>
            <person name="Schwartz D.C."/>
            <person name="Turgeon B.G."/>
            <person name="Wapinski I."/>
            <person name="Yoder O."/>
            <person name="Young S."/>
            <person name="Zeng Q."/>
            <person name="Zhou S."/>
            <person name="Galagan J."/>
            <person name="Cuomo C.A."/>
            <person name="Kistler H.C."/>
            <person name="Rep M."/>
        </authorList>
    </citation>
    <scope>NUCLEOTIDE SEQUENCE [LARGE SCALE GENOMIC DNA]</scope>
    <source>
        <strain evidence="1">4287</strain>
    </source>
</reference>
<dbReference type="RefSeq" id="XP_018246023.1">
    <property type="nucleotide sequence ID" value="XM_018400231.1"/>
</dbReference>
<protein>
    <submittedName>
        <fullName evidence="1">Uncharacterized protein</fullName>
    </submittedName>
</protein>
<gene>
    <name evidence="1" type="ORF">FOXG_19965</name>
</gene>
<dbReference type="GeneID" id="28960671"/>